<dbReference type="InterPro" id="IPR000873">
    <property type="entry name" value="AMP-dep_synth/lig_dom"/>
</dbReference>
<dbReference type="Gene3D" id="3.30.300.30">
    <property type="match status" value="1"/>
</dbReference>
<dbReference type="PROSITE" id="PS00455">
    <property type="entry name" value="AMP_BINDING"/>
    <property type="match status" value="1"/>
</dbReference>
<dbReference type="GO" id="GO:0004467">
    <property type="term" value="F:long-chain fatty acid-CoA ligase activity"/>
    <property type="evidence" value="ECO:0007669"/>
    <property type="project" value="UniProtKB-EC"/>
</dbReference>
<dbReference type="EMBL" id="CP000001">
    <property type="protein sequence ID" value="AAU16933.1"/>
    <property type="molecule type" value="Genomic_DNA"/>
</dbReference>
<dbReference type="KEGG" id="bcz:BCE33L3330"/>
<sequence length="559" mass="64695">MGDDESECCVFTRGLHKSYYCSDSCNEITSFIETYYYACSKEWEIYKCGIRKRRNTFIACFFLVFCKERTSHMGITKEYKKHASLQPNKIAIKENDRVLTYKEWFESVYKVANWLNEKESKNKTIAIVLENRIEFLQLFAGAAMAGWVCVPLDIKWKQDELKERIAISNPDMIVTERYKLNDLPDEEGRVIEIDEWKRMIEKYLPTYFPIENVQNAPFYMGFTSGSTGKAKAFLRAQQSWLHSFDCNVHDFHMKREDSILIAGTLVHSLFLYGAISALYVGQTVHIMRKFIPNQVLDQLETENISVMYTVPTMLESLYKENRVIENKMKIISSGAKWEAGAKEKIKNIFPYAKRYEFYGASELSFVTALVDEESERRPNSVGKPCHNVQVRVCNEAGKEVQKGEIGTVYVKSDQFFMGYIIDGVLARELNADGWMTVRDVGYEDEEGFIYIIGREKNMILFGGINIFPEEIESVLHEHPAVDEIVVIGVEDSYWGEKPVAIVKGSATRQQLKSFCLQRLSSFKIPKEWYFVDEIPYTNSGKIARMEAKSIIENQEKIYE</sequence>
<name>Q637K2_BACCZ</name>
<feature type="domain" description="AMP-binding enzyme C-terminal" evidence="5">
    <location>
        <begin position="470"/>
        <end position="541"/>
    </location>
</feature>
<evidence type="ECO:0000259" key="4">
    <source>
        <dbReference type="Pfam" id="PF00501"/>
    </source>
</evidence>
<dbReference type="PANTHER" id="PTHR43201">
    <property type="entry name" value="ACYL-COA SYNTHETASE"/>
    <property type="match status" value="1"/>
</dbReference>
<dbReference type="InterPro" id="IPR045851">
    <property type="entry name" value="AMP-bd_C_sf"/>
</dbReference>
<dbReference type="InterPro" id="IPR042099">
    <property type="entry name" value="ANL_N_sf"/>
</dbReference>
<evidence type="ECO:0000313" key="6">
    <source>
        <dbReference type="EMBL" id="AAU16933.1"/>
    </source>
</evidence>
<accession>Q637K2</accession>
<keyword evidence="3" id="KW-1133">Transmembrane helix</keyword>
<dbReference type="SUPFAM" id="SSF56801">
    <property type="entry name" value="Acetyl-CoA synthetase-like"/>
    <property type="match status" value="1"/>
</dbReference>
<evidence type="ECO:0000256" key="3">
    <source>
        <dbReference type="SAM" id="Phobius"/>
    </source>
</evidence>
<gene>
    <name evidence="6" type="primary">fadD</name>
    <name evidence="6" type="ordered locus">BCE33L3330</name>
</gene>
<dbReference type="GO" id="GO:0031956">
    <property type="term" value="F:medium-chain fatty acid-CoA ligase activity"/>
    <property type="evidence" value="ECO:0007669"/>
    <property type="project" value="TreeGrafter"/>
</dbReference>
<dbReference type="EC" id="6.2.1.3" evidence="6"/>
<dbReference type="Proteomes" id="UP000002612">
    <property type="component" value="Chromosome"/>
</dbReference>
<evidence type="ECO:0000256" key="2">
    <source>
        <dbReference type="ARBA" id="ARBA00022598"/>
    </source>
</evidence>
<dbReference type="InterPro" id="IPR020845">
    <property type="entry name" value="AMP-binding_CS"/>
</dbReference>
<evidence type="ECO:0000313" key="7">
    <source>
        <dbReference type="Proteomes" id="UP000002612"/>
    </source>
</evidence>
<dbReference type="Pfam" id="PF00501">
    <property type="entry name" value="AMP-binding"/>
    <property type="match status" value="1"/>
</dbReference>
<dbReference type="Pfam" id="PF13193">
    <property type="entry name" value="AMP-binding_C"/>
    <property type="match status" value="1"/>
</dbReference>
<dbReference type="CDD" id="cd17633">
    <property type="entry name" value="AFD_YhfT-like"/>
    <property type="match status" value="1"/>
</dbReference>
<reference evidence="7" key="1">
    <citation type="journal article" date="2006" name="J. Bacteriol.">
        <title>Pathogenomic sequence analysis of Bacillus cereus and Bacillus thuringiensis isolates closely related to Bacillus anthracis.</title>
        <authorList>
            <person name="Han C.S."/>
            <person name="Xie G."/>
            <person name="Challacombe J.F."/>
            <person name="Altherr M.R."/>
            <person name="Bhotika S.S."/>
            <person name="Brown N."/>
            <person name="Bruce D."/>
            <person name="Campbell C.S."/>
            <person name="Campbell M.L."/>
            <person name="Chen J."/>
            <person name="Chertkov O."/>
            <person name="Cleland C."/>
            <person name="Dimitrijevic M."/>
            <person name="Doggett N.A."/>
            <person name="Fawcett J.J."/>
            <person name="Glavina T."/>
            <person name="Goodwin L.A."/>
            <person name="Green L.D."/>
            <person name="Hill K.K."/>
            <person name="Hitchcock P."/>
            <person name="Jackson P.J."/>
            <person name="Keim P."/>
            <person name="Kewalramani A.R."/>
            <person name="Longmire J."/>
            <person name="Lucas S."/>
            <person name="Malfatti S."/>
            <person name="McMurry K."/>
            <person name="Meincke L.J."/>
            <person name="Misra M."/>
            <person name="Moseman B.L."/>
            <person name="Mundt M."/>
            <person name="Munk A.C."/>
            <person name="Okinaka R.T."/>
            <person name="Parson-Quintana B."/>
            <person name="Reilly L.P."/>
            <person name="Richardson P."/>
            <person name="Robinson D.L."/>
            <person name="Rubin E."/>
            <person name="Saunders E."/>
            <person name="Tapia R."/>
            <person name="Tesmer J.G."/>
            <person name="Thayer N."/>
            <person name="Thompson L.S."/>
            <person name="Tice H."/>
            <person name="Ticknor L.O."/>
            <person name="Wills P.L."/>
            <person name="Brettin T.S."/>
            <person name="Gilna P."/>
        </authorList>
    </citation>
    <scope>NUCLEOTIDE SEQUENCE [LARGE SCALE GENOMIC DNA]</scope>
    <source>
        <strain evidence="7">ZK / E33L</strain>
    </source>
</reference>
<evidence type="ECO:0000256" key="1">
    <source>
        <dbReference type="ARBA" id="ARBA00006432"/>
    </source>
</evidence>
<comment type="similarity">
    <text evidence="1">Belongs to the ATP-dependent AMP-binding enzyme family.</text>
</comment>
<feature type="domain" description="AMP-dependent synthetase/ligase" evidence="4">
    <location>
        <begin position="81"/>
        <end position="419"/>
    </location>
</feature>
<keyword evidence="3" id="KW-0472">Membrane</keyword>
<dbReference type="InterPro" id="IPR025110">
    <property type="entry name" value="AMP-bd_C"/>
</dbReference>
<dbReference type="Gene3D" id="3.40.50.12780">
    <property type="entry name" value="N-terminal domain of ligase-like"/>
    <property type="match status" value="1"/>
</dbReference>
<dbReference type="PANTHER" id="PTHR43201:SF5">
    <property type="entry name" value="MEDIUM-CHAIN ACYL-COA LIGASE ACSF2, MITOCHONDRIAL"/>
    <property type="match status" value="1"/>
</dbReference>
<keyword evidence="2 6" id="KW-0436">Ligase</keyword>
<proteinExistence type="inferred from homology"/>
<protein>
    <submittedName>
        <fullName evidence="6">Possible long-chain-fatty-acid--CoA ligase</fullName>
        <ecNumber evidence="6">6.2.1.3</ecNumber>
    </submittedName>
</protein>
<feature type="transmembrane region" description="Helical" evidence="3">
    <location>
        <begin position="259"/>
        <end position="280"/>
    </location>
</feature>
<keyword evidence="3" id="KW-0812">Transmembrane</keyword>
<dbReference type="NCBIfam" id="NF005797">
    <property type="entry name" value="PRK07638.1"/>
    <property type="match status" value="1"/>
</dbReference>
<organism evidence="6 7">
    <name type="scientific">Bacillus cereus (strain ZK / E33L)</name>
    <dbReference type="NCBI Taxonomy" id="288681"/>
    <lineage>
        <taxon>Bacteria</taxon>
        <taxon>Bacillati</taxon>
        <taxon>Bacillota</taxon>
        <taxon>Bacilli</taxon>
        <taxon>Bacillales</taxon>
        <taxon>Bacillaceae</taxon>
        <taxon>Bacillus</taxon>
        <taxon>Bacillus cereus group</taxon>
    </lineage>
</organism>
<evidence type="ECO:0000259" key="5">
    <source>
        <dbReference type="Pfam" id="PF13193"/>
    </source>
</evidence>
<dbReference type="AlphaFoldDB" id="Q637K2"/>